<dbReference type="SUPFAM" id="SSF53335">
    <property type="entry name" value="S-adenosyl-L-methionine-dependent methyltransferases"/>
    <property type="match status" value="1"/>
</dbReference>
<evidence type="ECO:0000259" key="3">
    <source>
        <dbReference type="Pfam" id="PF17039"/>
    </source>
</evidence>
<accession>A0A8S3S4D5</accession>
<dbReference type="InterPro" id="IPR053202">
    <property type="entry name" value="EGF_Rcpt_Signaling_Reg"/>
</dbReference>
<dbReference type="GO" id="GO:0005794">
    <property type="term" value="C:Golgi apparatus"/>
    <property type="evidence" value="ECO:0007669"/>
    <property type="project" value="TreeGrafter"/>
</dbReference>
<dbReference type="EMBL" id="CAJPWZ010001442">
    <property type="protein sequence ID" value="CAG2215430.1"/>
    <property type="molecule type" value="Genomic_DNA"/>
</dbReference>
<dbReference type="GO" id="GO:0005789">
    <property type="term" value="C:endoplasmic reticulum membrane"/>
    <property type="evidence" value="ECO:0007669"/>
    <property type="project" value="TreeGrafter"/>
</dbReference>
<evidence type="ECO:0008006" key="6">
    <source>
        <dbReference type="Google" id="ProtNLM"/>
    </source>
</evidence>
<keyword evidence="1" id="KW-0812">Transmembrane</keyword>
<proteinExistence type="predicted"/>
<organism evidence="4 5">
    <name type="scientific">Mytilus edulis</name>
    <name type="common">Blue mussel</name>
    <dbReference type="NCBI Taxonomy" id="6550"/>
    <lineage>
        <taxon>Eukaryota</taxon>
        <taxon>Metazoa</taxon>
        <taxon>Spiralia</taxon>
        <taxon>Lophotrochozoa</taxon>
        <taxon>Mollusca</taxon>
        <taxon>Bivalvia</taxon>
        <taxon>Autobranchia</taxon>
        <taxon>Pteriomorphia</taxon>
        <taxon>Mytilida</taxon>
        <taxon>Mytiloidea</taxon>
        <taxon>Mytilidae</taxon>
        <taxon>Mytilinae</taxon>
        <taxon>Mytilus</taxon>
    </lineage>
</organism>
<keyword evidence="5" id="KW-1185">Reference proteome</keyword>
<feature type="transmembrane region" description="Helical" evidence="1">
    <location>
        <begin position="319"/>
        <end position="340"/>
    </location>
</feature>
<reference evidence="4" key="1">
    <citation type="submission" date="2021-03" db="EMBL/GenBank/DDBJ databases">
        <authorList>
            <person name="Bekaert M."/>
        </authorList>
    </citation>
    <scope>NUCLEOTIDE SEQUENCE</scope>
</reference>
<keyword evidence="1" id="KW-1133">Transmembrane helix</keyword>
<name>A0A8S3S4D5_MYTED</name>
<sequence>MNTNLRNFALIFFLAVLVLLLSHIPYFRNTRRYVNSEIKQHRYDFDFTKIQNRNSIPYLHQKETNPVAETIVKGKGNYILEHPNGLKQNVISWSQYDQDLYIDMLLNKKQKGFFIEIGGYDGETYSNSLFFEKVRDWNGLLVEASPFMYELMLKKDRNCYMVNACISNSVSTMTIVLAGSLSSANATLTEKHRKRIERDNIKNAKHKHWAHTSKQVEVNCYQFNQLMRIIGRNEIDYFSLDVEGAEMHILNSIEWESINIDIFTIETDQFRDQILSFMKGKGYKWMKRLQGDDIQLRNSLFFNTFLWVLEMQFTNNKTIIKYVGICIFIAFSIMMIYGYFDDGSFRTNFTAMLVEGKLHHFLRPYNKSRFTATVKEMTHSIENIQTGNEDTNIDHVYSIMWHTKPIWASKDILAYKFRNCAFKNCIIRESSDDNSHEMCDALLFHHTEMNVKVPNKTAGQIWVFMSYESESHTVKHFLKKEWDNKFDWIFSYRSDADISFPYGVLNRRHSQSEKLYKYFQK</sequence>
<dbReference type="GO" id="GO:0016197">
    <property type="term" value="P:endosomal transport"/>
    <property type="evidence" value="ECO:0007669"/>
    <property type="project" value="TreeGrafter"/>
</dbReference>
<dbReference type="PANTHER" id="PTHR34009">
    <property type="entry name" value="PROTEIN STAR"/>
    <property type="match status" value="1"/>
</dbReference>
<feature type="domain" description="Methyltransferase FkbM" evidence="2">
    <location>
        <begin position="116"/>
        <end position="284"/>
    </location>
</feature>
<dbReference type="GO" id="GO:0005886">
    <property type="term" value="C:plasma membrane"/>
    <property type="evidence" value="ECO:0007669"/>
    <property type="project" value="TreeGrafter"/>
</dbReference>
<dbReference type="GO" id="GO:0031902">
    <property type="term" value="C:late endosome membrane"/>
    <property type="evidence" value="ECO:0007669"/>
    <property type="project" value="TreeGrafter"/>
</dbReference>
<dbReference type="InterPro" id="IPR031481">
    <property type="entry name" value="Glyco_tran_10_N"/>
</dbReference>
<dbReference type="PANTHER" id="PTHR34009:SF2">
    <property type="entry name" value="PROTEIN STAR"/>
    <property type="match status" value="1"/>
</dbReference>
<evidence type="ECO:0000256" key="1">
    <source>
        <dbReference type="SAM" id="Phobius"/>
    </source>
</evidence>
<dbReference type="Pfam" id="PF05050">
    <property type="entry name" value="Methyltransf_21"/>
    <property type="match status" value="1"/>
</dbReference>
<gene>
    <name evidence="4" type="ORF">MEDL_29182</name>
</gene>
<dbReference type="InterPro" id="IPR006342">
    <property type="entry name" value="FkbM_mtfrase"/>
</dbReference>
<evidence type="ECO:0000259" key="2">
    <source>
        <dbReference type="Pfam" id="PF05050"/>
    </source>
</evidence>
<dbReference type="OrthoDB" id="6352234at2759"/>
<evidence type="ECO:0000313" key="5">
    <source>
        <dbReference type="Proteomes" id="UP000683360"/>
    </source>
</evidence>
<protein>
    <recommendedName>
        <fullName evidence="6">Methyltransferase FkbM domain-containing protein</fullName>
    </recommendedName>
</protein>
<dbReference type="AlphaFoldDB" id="A0A8S3S4D5"/>
<dbReference type="GO" id="GO:0006888">
    <property type="term" value="P:endoplasmic reticulum to Golgi vesicle-mediated transport"/>
    <property type="evidence" value="ECO:0007669"/>
    <property type="project" value="TreeGrafter"/>
</dbReference>
<dbReference type="Proteomes" id="UP000683360">
    <property type="component" value="Unassembled WGS sequence"/>
</dbReference>
<feature type="transmembrane region" description="Helical" evidence="1">
    <location>
        <begin position="6"/>
        <end position="27"/>
    </location>
</feature>
<dbReference type="Gene3D" id="3.40.50.150">
    <property type="entry name" value="Vaccinia Virus protein VP39"/>
    <property type="match status" value="1"/>
</dbReference>
<dbReference type="InterPro" id="IPR029063">
    <property type="entry name" value="SAM-dependent_MTases_sf"/>
</dbReference>
<comment type="caution">
    <text evidence="4">The sequence shown here is derived from an EMBL/GenBank/DDBJ whole genome shotgun (WGS) entry which is preliminary data.</text>
</comment>
<feature type="domain" description="Fucosyltransferase N-terminal" evidence="3">
    <location>
        <begin position="410"/>
        <end position="503"/>
    </location>
</feature>
<dbReference type="Pfam" id="PF17039">
    <property type="entry name" value="Glyco_tran_10_N"/>
    <property type="match status" value="1"/>
</dbReference>
<evidence type="ECO:0000313" key="4">
    <source>
        <dbReference type="EMBL" id="CAG2215430.1"/>
    </source>
</evidence>
<dbReference type="SUPFAM" id="SSF53756">
    <property type="entry name" value="UDP-Glycosyltransferase/glycogen phosphorylase"/>
    <property type="match status" value="1"/>
</dbReference>
<keyword evidence="1" id="KW-0472">Membrane</keyword>